<reference evidence="1 2" key="1">
    <citation type="submission" date="2016-11" db="EMBL/GenBank/DDBJ databases">
        <authorList>
            <person name="Jaros S."/>
            <person name="Januszkiewicz K."/>
            <person name="Wedrychowicz H."/>
        </authorList>
    </citation>
    <scope>NUCLEOTIDE SEQUENCE [LARGE SCALE GENOMIC DNA]</scope>
    <source>
        <strain evidence="1 2">DSM 15929</strain>
    </source>
</reference>
<gene>
    <name evidence="1" type="ORF">SAMN02745136_04563</name>
</gene>
<accession>A0A1M6ZGR8</accession>
<dbReference type="AlphaFoldDB" id="A0A1M6ZGR8"/>
<dbReference type="RefSeq" id="WP_073279341.1">
    <property type="nucleotide sequence ID" value="NZ_FRAC01000029.1"/>
</dbReference>
<name>A0A1M6ZGR8_9FIRM</name>
<evidence type="ECO:0000313" key="2">
    <source>
        <dbReference type="Proteomes" id="UP000184386"/>
    </source>
</evidence>
<proteinExistence type="predicted"/>
<dbReference type="EMBL" id="FRAC01000029">
    <property type="protein sequence ID" value="SHL29647.1"/>
    <property type="molecule type" value="Genomic_DNA"/>
</dbReference>
<dbReference type="OrthoDB" id="2080993at2"/>
<sequence>MQDVIEKLNNYSDFFKENSVNASVVIKDERQYLKIKFDSGAEALYGTTLITVYTNISWKYYSECYQVNVEIYDISEDKKTAQVSTSYDGGYGTRVCYYLPDFYDIKPDLGDYLQADLDVKKIISKEELQKMYSEATYMEQKIKEEYMRLNDGREINRENDKDELVK</sequence>
<organism evidence="1 2">
    <name type="scientific">Anaerocolumna jejuensis DSM 15929</name>
    <dbReference type="NCBI Taxonomy" id="1121322"/>
    <lineage>
        <taxon>Bacteria</taxon>
        <taxon>Bacillati</taxon>
        <taxon>Bacillota</taxon>
        <taxon>Clostridia</taxon>
        <taxon>Lachnospirales</taxon>
        <taxon>Lachnospiraceae</taxon>
        <taxon>Anaerocolumna</taxon>
    </lineage>
</organism>
<evidence type="ECO:0000313" key="1">
    <source>
        <dbReference type="EMBL" id="SHL29647.1"/>
    </source>
</evidence>
<keyword evidence="2" id="KW-1185">Reference proteome</keyword>
<protein>
    <submittedName>
        <fullName evidence="1">Uncharacterized protein</fullName>
    </submittedName>
</protein>
<dbReference type="Proteomes" id="UP000184386">
    <property type="component" value="Unassembled WGS sequence"/>
</dbReference>